<feature type="region of interest" description="Disordered" evidence="1">
    <location>
        <begin position="426"/>
        <end position="641"/>
    </location>
</feature>
<feature type="region of interest" description="Disordered" evidence="1">
    <location>
        <begin position="239"/>
        <end position="276"/>
    </location>
</feature>
<dbReference type="AlphaFoldDB" id="A0A0G4HZM6"/>
<dbReference type="VEuPathDB" id="CryptoDB:Cvel_34067"/>
<organism evidence="2">
    <name type="scientific">Chromera velia CCMP2878</name>
    <dbReference type="NCBI Taxonomy" id="1169474"/>
    <lineage>
        <taxon>Eukaryota</taxon>
        <taxon>Sar</taxon>
        <taxon>Alveolata</taxon>
        <taxon>Colpodellida</taxon>
        <taxon>Chromeraceae</taxon>
        <taxon>Chromera</taxon>
    </lineage>
</organism>
<feature type="compositionally biased region" description="Basic and acidic residues" evidence="1">
    <location>
        <begin position="427"/>
        <end position="455"/>
    </location>
</feature>
<sequence length="641" mass="66616">MSTKPCMSVSSPVQKEKSATSKRGGLAPRRNFSTDIEEGAIPLKESDDFQAHSRRETPEGAEGHPPAASSRRLSIAPTGAGGEGQGSLLGGGMGGIGGLSDQHTQGGLPRRSTANSGVMKASGEIGEGLSVSQILQRQEMGGRTLETPELPPAEMNLGGPGGAPVIGLPFEALLTATRVKLPSFQEVKEQKGPIDFTRGGRFERATMAEVSKAVRAGVNAATALSSTLTSAADMNFNQGGGGGGGGGGGEGLRAVGPIAENGDGDGGEQSVKTTPDQIGRAAFTKKVSQDTIHTDEMSHQQRAKAAAFLAKTGWQDGAVRRGLPSVGYNIRFDPFVEYPPVELPDGVGWDPDGPLQYPIEMESLSDPTRWRTQLPVLFSWILRQLNDQKVKSERAHRLLFEERFGEEAEREEDAAVRLDAAQNAMNAREDGEAHTAEAVGARRDSGLKSRFKGEEWDPSAPQLKGISADQDGDGDCTGTGRAAGGDQSSKRRSSFLVASTPRRSSTVSHTAAPDALAAAGAGGEGATSRRGSTVVHTAGSSAEGSRGSPLKRGTAVAHPSGDLGGAASGARRPSVTVQVPEGGRRPSTSPARGRREEEGPLGESAPPLPIRQREKEGAGGSGEDSCASREREEGEGAEGEE</sequence>
<feature type="compositionally biased region" description="Gly residues" evidence="1">
    <location>
        <begin position="239"/>
        <end position="251"/>
    </location>
</feature>
<dbReference type="EMBL" id="CDMZ01004534">
    <property type="protein sequence ID" value="CEM50047.1"/>
    <property type="molecule type" value="Genomic_DNA"/>
</dbReference>
<reference evidence="2" key="1">
    <citation type="submission" date="2014-11" db="EMBL/GenBank/DDBJ databases">
        <authorList>
            <person name="Otto D Thomas"/>
            <person name="Naeem Raeece"/>
        </authorList>
    </citation>
    <scope>NUCLEOTIDE SEQUENCE</scope>
</reference>
<feature type="region of interest" description="Disordered" evidence="1">
    <location>
        <begin position="1"/>
        <end position="117"/>
    </location>
</feature>
<evidence type="ECO:0000313" key="2">
    <source>
        <dbReference type="EMBL" id="CEM50047.1"/>
    </source>
</evidence>
<proteinExistence type="predicted"/>
<gene>
    <name evidence="2" type="ORF">Cvel_34067</name>
</gene>
<feature type="non-terminal residue" evidence="2">
    <location>
        <position position="641"/>
    </location>
</feature>
<protein>
    <submittedName>
        <fullName evidence="2">Uncharacterized protein</fullName>
    </submittedName>
</protein>
<accession>A0A0G4HZM6</accession>
<feature type="compositionally biased region" description="Polar residues" evidence="1">
    <location>
        <begin position="529"/>
        <end position="543"/>
    </location>
</feature>
<name>A0A0G4HZM6_9ALVE</name>
<evidence type="ECO:0000256" key="1">
    <source>
        <dbReference type="SAM" id="MobiDB-lite"/>
    </source>
</evidence>
<feature type="compositionally biased region" description="Polar residues" evidence="1">
    <location>
        <begin position="1"/>
        <end position="13"/>
    </location>
</feature>
<feature type="compositionally biased region" description="Gly residues" evidence="1">
    <location>
        <begin position="79"/>
        <end position="98"/>
    </location>
</feature>
<feature type="compositionally biased region" description="Basic and acidic residues" evidence="1">
    <location>
        <begin position="44"/>
        <end position="62"/>
    </location>
</feature>